<accession>A0A0E9XL53</accession>
<name>A0A0E9XL53_ANGAN</name>
<sequence length="35" mass="4080">MAVVDVEVSLNFVHPCMFLLIFLPHKHLYFYIGSV</sequence>
<protein>
    <submittedName>
        <fullName evidence="2">Uncharacterized protein</fullName>
    </submittedName>
</protein>
<evidence type="ECO:0000256" key="1">
    <source>
        <dbReference type="SAM" id="Phobius"/>
    </source>
</evidence>
<organism evidence="2">
    <name type="scientific">Anguilla anguilla</name>
    <name type="common">European freshwater eel</name>
    <name type="synonym">Muraena anguilla</name>
    <dbReference type="NCBI Taxonomy" id="7936"/>
    <lineage>
        <taxon>Eukaryota</taxon>
        <taxon>Metazoa</taxon>
        <taxon>Chordata</taxon>
        <taxon>Craniata</taxon>
        <taxon>Vertebrata</taxon>
        <taxon>Euteleostomi</taxon>
        <taxon>Actinopterygii</taxon>
        <taxon>Neopterygii</taxon>
        <taxon>Teleostei</taxon>
        <taxon>Anguilliformes</taxon>
        <taxon>Anguillidae</taxon>
        <taxon>Anguilla</taxon>
    </lineage>
</organism>
<reference evidence="2" key="2">
    <citation type="journal article" date="2015" name="Fish Shellfish Immunol.">
        <title>Early steps in the European eel (Anguilla anguilla)-Vibrio vulnificus interaction in the gills: Role of the RtxA13 toxin.</title>
        <authorList>
            <person name="Callol A."/>
            <person name="Pajuelo D."/>
            <person name="Ebbesson L."/>
            <person name="Teles M."/>
            <person name="MacKenzie S."/>
            <person name="Amaro C."/>
        </authorList>
    </citation>
    <scope>NUCLEOTIDE SEQUENCE</scope>
</reference>
<keyword evidence="1" id="KW-1133">Transmembrane helix</keyword>
<reference evidence="2" key="1">
    <citation type="submission" date="2014-11" db="EMBL/GenBank/DDBJ databases">
        <authorList>
            <person name="Amaro Gonzalez C."/>
        </authorList>
    </citation>
    <scope>NUCLEOTIDE SEQUENCE</scope>
</reference>
<keyword evidence="1" id="KW-0812">Transmembrane</keyword>
<dbReference type="EMBL" id="GBXM01005421">
    <property type="protein sequence ID" value="JAI03157.1"/>
    <property type="molecule type" value="Transcribed_RNA"/>
</dbReference>
<keyword evidence="1" id="KW-0472">Membrane</keyword>
<dbReference type="AlphaFoldDB" id="A0A0E9XL53"/>
<proteinExistence type="predicted"/>
<evidence type="ECO:0000313" key="2">
    <source>
        <dbReference type="EMBL" id="JAI03157.1"/>
    </source>
</evidence>
<feature type="transmembrane region" description="Helical" evidence="1">
    <location>
        <begin position="12"/>
        <end position="32"/>
    </location>
</feature>